<dbReference type="InterPro" id="IPR021833">
    <property type="entry name" value="DUF3425"/>
</dbReference>
<evidence type="ECO:0008006" key="4">
    <source>
        <dbReference type="Google" id="ProtNLM"/>
    </source>
</evidence>
<name>A0A1V6SZQ3_9EURO</name>
<evidence type="ECO:0000313" key="3">
    <source>
        <dbReference type="Proteomes" id="UP000191342"/>
    </source>
</evidence>
<accession>A0A1V6SZQ3</accession>
<sequence length="258" mass="29984">MSSNMAPDNPRIQLARMSQQAAIRKPEDDWTGTTDRAERRKLQNRLNQRTYRMRQQAQNADDRALHSNKTIVAPPNSTPIRIDRDERVFTCSIAPPQFHSMMHQFESLALESYIRNSPNIDHLLSLSKLNIQRAIIENTRSIGMTMEWMERDDSISIFNAPIPGFSTFSIPASLQPTEYQRRVPHHPWLDFFPFHNMRDNLIAVQDIIDDNDLCHDLMAFWDTRNTGATLLVWGHSWEPENWEVTPAFLLNEEGREAS</sequence>
<dbReference type="CDD" id="cd14688">
    <property type="entry name" value="bZIP_YAP"/>
    <property type="match status" value="1"/>
</dbReference>
<evidence type="ECO:0000256" key="1">
    <source>
        <dbReference type="SAM" id="MobiDB-lite"/>
    </source>
</evidence>
<dbReference type="Pfam" id="PF11905">
    <property type="entry name" value="DUF3425"/>
    <property type="match status" value="1"/>
</dbReference>
<reference evidence="3" key="1">
    <citation type="journal article" date="2017" name="Nat. Microbiol.">
        <title>Global analysis of biosynthetic gene clusters reveals vast potential of secondary metabolite production in Penicillium species.</title>
        <authorList>
            <person name="Nielsen J.C."/>
            <person name="Grijseels S."/>
            <person name="Prigent S."/>
            <person name="Ji B."/>
            <person name="Dainat J."/>
            <person name="Nielsen K.F."/>
            <person name="Frisvad J.C."/>
            <person name="Workman M."/>
            <person name="Nielsen J."/>
        </authorList>
    </citation>
    <scope>NUCLEOTIDE SEQUENCE [LARGE SCALE GENOMIC DNA]</scope>
    <source>
        <strain evidence="3">IBT 14082</strain>
    </source>
</reference>
<organism evidence="2 3">
    <name type="scientific">Penicillium flavigenum</name>
    <dbReference type="NCBI Taxonomy" id="254877"/>
    <lineage>
        <taxon>Eukaryota</taxon>
        <taxon>Fungi</taxon>
        <taxon>Dikarya</taxon>
        <taxon>Ascomycota</taxon>
        <taxon>Pezizomycotina</taxon>
        <taxon>Eurotiomycetes</taxon>
        <taxon>Eurotiomycetidae</taxon>
        <taxon>Eurotiales</taxon>
        <taxon>Aspergillaceae</taxon>
        <taxon>Penicillium</taxon>
    </lineage>
</organism>
<keyword evidence="3" id="KW-1185">Reference proteome</keyword>
<dbReference type="OrthoDB" id="2245989at2759"/>
<evidence type="ECO:0000313" key="2">
    <source>
        <dbReference type="EMBL" id="OQE19254.1"/>
    </source>
</evidence>
<dbReference type="STRING" id="254877.A0A1V6SZQ3"/>
<dbReference type="Proteomes" id="UP000191342">
    <property type="component" value="Unassembled WGS sequence"/>
</dbReference>
<dbReference type="EMBL" id="MLQL01000019">
    <property type="protein sequence ID" value="OQE19254.1"/>
    <property type="molecule type" value="Genomic_DNA"/>
</dbReference>
<gene>
    <name evidence="2" type="ORF">PENFLA_c019G02308</name>
</gene>
<dbReference type="PANTHER" id="PTHR38116">
    <property type="entry name" value="CHROMOSOME 7, WHOLE GENOME SHOTGUN SEQUENCE"/>
    <property type="match status" value="1"/>
</dbReference>
<feature type="region of interest" description="Disordered" evidence="1">
    <location>
        <begin position="1"/>
        <end position="48"/>
    </location>
</feature>
<protein>
    <recommendedName>
        <fullName evidence="4">BZIP domain-containing protein</fullName>
    </recommendedName>
</protein>
<comment type="caution">
    <text evidence="2">The sequence shown here is derived from an EMBL/GenBank/DDBJ whole genome shotgun (WGS) entry which is preliminary data.</text>
</comment>
<dbReference type="AlphaFoldDB" id="A0A1V6SZQ3"/>
<dbReference type="PANTHER" id="PTHR38116:SF1">
    <property type="entry name" value="BZIP DOMAIN-CONTAINING PROTEIN"/>
    <property type="match status" value="1"/>
</dbReference>
<proteinExistence type="predicted"/>